<reference evidence="2" key="1">
    <citation type="submission" date="2022-11" db="UniProtKB">
        <authorList>
            <consortium name="WormBaseParasite"/>
        </authorList>
    </citation>
    <scope>IDENTIFICATION</scope>
</reference>
<dbReference type="Proteomes" id="UP000887579">
    <property type="component" value="Unplaced"/>
</dbReference>
<organism evidence="1 2">
    <name type="scientific">Panagrolaimus sp. ES5</name>
    <dbReference type="NCBI Taxonomy" id="591445"/>
    <lineage>
        <taxon>Eukaryota</taxon>
        <taxon>Metazoa</taxon>
        <taxon>Ecdysozoa</taxon>
        <taxon>Nematoda</taxon>
        <taxon>Chromadorea</taxon>
        <taxon>Rhabditida</taxon>
        <taxon>Tylenchina</taxon>
        <taxon>Panagrolaimomorpha</taxon>
        <taxon>Panagrolaimoidea</taxon>
        <taxon>Panagrolaimidae</taxon>
        <taxon>Panagrolaimus</taxon>
    </lineage>
</organism>
<dbReference type="WBParaSite" id="ES5_v2.g24608.t1">
    <property type="protein sequence ID" value="ES5_v2.g24608.t1"/>
    <property type="gene ID" value="ES5_v2.g24608"/>
</dbReference>
<sequence length="239" mass="26728">MKFASVWLNGMVNGKIVEINKDGDKFWIADENLDALTGEVPAAGLVYNRLVSMVLTRYKDAVKSAKEKPGETKPNGNEQEGHSKGNGHGQTPGHGHNHGHNHNGHGHDHGHVHDNHAETFPLMELLSKTMYKKLLIPDFLPLMGVREKLENGGMEILDVGCGSGFHICEFAREFPDCNFTGIDISASAIKRAQEVAKEQNLSNVKFEVISGEEMPEEWNDKYDWIFSWDSIHDHQHPNI</sequence>
<proteinExistence type="predicted"/>
<protein>
    <submittedName>
        <fullName evidence="2">Methyltransferase domain-containing protein</fullName>
    </submittedName>
</protein>
<name>A0AC34G4F2_9BILA</name>
<evidence type="ECO:0000313" key="1">
    <source>
        <dbReference type="Proteomes" id="UP000887579"/>
    </source>
</evidence>
<accession>A0AC34G4F2</accession>
<evidence type="ECO:0000313" key="2">
    <source>
        <dbReference type="WBParaSite" id="ES5_v2.g24608.t1"/>
    </source>
</evidence>